<gene>
    <name evidence="7" type="ORF">JKA74_14415</name>
</gene>
<keyword evidence="5" id="KW-1133">Transmembrane helix</keyword>
<dbReference type="InterPro" id="IPR001680">
    <property type="entry name" value="WD40_rpt"/>
</dbReference>
<evidence type="ECO:0000313" key="8">
    <source>
        <dbReference type="Proteomes" id="UP000611723"/>
    </source>
</evidence>
<dbReference type="SMART" id="SM00320">
    <property type="entry name" value="WD40"/>
    <property type="match status" value="5"/>
</dbReference>
<keyword evidence="4" id="KW-0175">Coiled coil</keyword>
<name>A0A934X0S4_9BACT</name>
<evidence type="ECO:0000256" key="5">
    <source>
        <dbReference type="SAM" id="Phobius"/>
    </source>
</evidence>
<protein>
    <submittedName>
        <fullName evidence="7">High-affnity carbon uptake protein Hat/HatR</fullName>
    </submittedName>
</protein>
<dbReference type="Proteomes" id="UP000611723">
    <property type="component" value="Unassembled WGS sequence"/>
</dbReference>
<dbReference type="Gene3D" id="2.130.10.10">
    <property type="entry name" value="YVTN repeat-like/Quinoprotein amine dehydrogenase"/>
    <property type="match status" value="2"/>
</dbReference>
<comment type="caution">
    <text evidence="7">The sequence shown here is derived from an EMBL/GenBank/DDBJ whole genome shotgun (WGS) entry which is preliminary data.</text>
</comment>
<evidence type="ECO:0000256" key="4">
    <source>
        <dbReference type="SAM" id="Coils"/>
    </source>
</evidence>
<organism evidence="7 8">
    <name type="scientific">Marivirga aurantiaca</name>
    <dbReference type="NCBI Taxonomy" id="2802615"/>
    <lineage>
        <taxon>Bacteria</taxon>
        <taxon>Pseudomonadati</taxon>
        <taxon>Bacteroidota</taxon>
        <taxon>Cytophagia</taxon>
        <taxon>Cytophagales</taxon>
        <taxon>Marivirgaceae</taxon>
        <taxon>Marivirga</taxon>
    </lineage>
</organism>
<feature type="domain" description="Novel STAND NTPase 1" evidence="6">
    <location>
        <begin position="13"/>
        <end position="435"/>
    </location>
</feature>
<dbReference type="PROSITE" id="PS50082">
    <property type="entry name" value="WD_REPEATS_2"/>
    <property type="match status" value="1"/>
</dbReference>
<proteinExistence type="predicted"/>
<keyword evidence="1 3" id="KW-0853">WD repeat</keyword>
<keyword evidence="5" id="KW-0472">Membrane</keyword>
<evidence type="ECO:0000256" key="1">
    <source>
        <dbReference type="ARBA" id="ARBA00022574"/>
    </source>
</evidence>
<feature type="coiled-coil region" evidence="4">
    <location>
        <begin position="584"/>
        <end position="632"/>
    </location>
</feature>
<dbReference type="InterPro" id="IPR015943">
    <property type="entry name" value="WD40/YVTN_repeat-like_dom_sf"/>
</dbReference>
<sequence>MTNTLQKDLYFNPFPGLRPFGVDESYLYFGREGQSDEVLSILEKNRFVNILGSSGTGKSSLMFSGVIPTLHAGFINKAGNNWEVITAKPGLDPIKNLANGFKNHLEASNPHKKFSKVESLINNNLFEAILRKSTKGLSELYELNEHLQGKNLLIYIDQFEEIFRFRKLGAIQHLNESLAYVNLILQAVEQSDVPIYVALSMRSDFLGDCEQFPELTNRINDSHYLIPQMTREQKKLVITGPVAVGEGEISNRLVQRLLNDMGDRPDQLPVLQHALMRTWDYWITSDAKSGEIIDFIHYEAIGGVNEALSRHADEAFYELNEEQKLICEKIFKTITEKRSDNDGIRRPTPLNDIAQIVDEEESTLVPIIEKFRIKGRALLTPRENQVINSNSVIDISHEALMRVWYRLRNWVQEESESSQIYIRLAIAAKKYQQGNGNLWRPPDLQLAIVWRNKTKPTLKWALQYDNAFESVITFLERSENAYKKEIETKEVLQKKRLKRSKLVAYVLGTAAVFSLILLFFAFQQSTIAERQKEIAEESSERARKSAEVANENEIRAQIQKSEANKSAYRANTEKRNAEYNFLIAQEERNLARAATEESERNEQKALEAQIIAQEANNEAIEKNEQLQVSQKTTQAFRMRALAQKLAVKSQQQQEDDSLKALLAYYGYKFNINNAGYDSDNDIYNGLFYAVKALDKSYFDAFKSSSTDVRSLQFVKGRYLYTTGTSGRINAWEVENKSSNRSIVIFDQQGVFVKKIFVDNNNQKLVALTDGPEFYVINVGNRIRTTEKYTLPNAYAFDVVFRENSSDFLISSSDSIIYQFKNKALSPLLKIDSRIYDMELLNNDLLITGNNKGEIELWSLEDKTLYKKINKTTNRYIHSLAIGNKMIAAGDNSGLVTLYPLDEDFNPGEPITLRGTDGEIMTDLSFNISENQIIASSSKGTIRLWDLNNIDEFPMIINEPGSWVNAIALLNNSYIFAGCKDQVFRLYPIKSTILAESLQGMLKRDITKEEWDRYIGDEIEYNPILHESVFVNYIR</sequence>
<dbReference type="InterPro" id="IPR027417">
    <property type="entry name" value="P-loop_NTPase"/>
</dbReference>
<reference evidence="7" key="1">
    <citation type="submission" date="2021-01" db="EMBL/GenBank/DDBJ databases">
        <title>Marivirga aurantiaca sp. nov., isolated from intertidal surface sediments.</title>
        <authorList>
            <person name="Zhang M."/>
        </authorList>
    </citation>
    <scope>NUCLEOTIDE SEQUENCE</scope>
    <source>
        <strain evidence="7">S37H4</strain>
    </source>
</reference>
<dbReference type="EMBL" id="JAEQBW010000007">
    <property type="protein sequence ID" value="MBK6266236.1"/>
    <property type="molecule type" value="Genomic_DNA"/>
</dbReference>
<evidence type="ECO:0000256" key="3">
    <source>
        <dbReference type="PROSITE-ProRule" id="PRU00221"/>
    </source>
</evidence>
<evidence type="ECO:0000313" key="7">
    <source>
        <dbReference type="EMBL" id="MBK6266236.1"/>
    </source>
</evidence>
<dbReference type="Pfam" id="PF20703">
    <property type="entry name" value="nSTAND1"/>
    <property type="match status" value="1"/>
</dbReference>
<dbReference type="PANTHER" id="PTHR19857">
    <property type="entry name" value="MITOCHONDRIAL DIVISION PROTEIN 1-RELATED"/>
    <property type="match status" value="1"/>
</dbReference>
<dbReference type="InterPro" id="IPR051179">
    <property type="entry name" value="WD_repeat_multifunction"/>
</dbReference>
<dbReference type="InterPro" id="IPR036322">
    <property type="entry name" value="WD40_repeat_dom_sf"/>
</dbReference>
<evidence type="ECO:0000256" key="2">
    <source>
        <dbReference type="ARBA" id="ARBA00022737"/>
    </source>
</evidence>
<feature type="repeat" description="WD" evidence="3">
    <location>
        <begin position="920"/>
        <end position="948"/>
    </location>
</feature>
<keyword evidence="5" id="KW-0812">Transmembrane</keyword>
<dbReference type="InterPro" id="IPR049052">
    <property type="entry name" value="nSTAND1"/>
</dbReference>
<evidence type="ECO:0000259" key="6">
    <source>
        <dbReference type="Pfam" id="PF20703"/>
    </source>
</evidence>
<feature type="transmembrane region" description="Helical" evidence="5">
    <location>
        <begin position="502"/>
        <end position="522"/>
    </location>
</feature>
<dbReference type="RefSeq" id="WP_201431920.1">
    <property type="nucleotide sequence ID" value="NZ_JAEQBW010000007.1"/>
</dbReference>
<dbReference type="SUPFAM" id="SSF52540">
    <property type="entry name" value="P-loop containing nucleoside triphosphate hydrolases"/>
    <property type="match status" value="1"/>
</dbReference>
<accession>A0A934X0S4</accession>
<dbReference type="SUPFAM" id="SSF50978">
    <property type="entry name" value="WD40 repeat-like"/>
    <property type="match status" value="1"/>
</dbReference>
<dbReference type="AlphaFoldDB" id="A0A934X0S4"/>
<keyword evidence="2" id="KW-0677">Repeat</keyword>
<dbReference type="Gene3D" id="3.40.50.300">
    <property type="entry name" value="P-loop containing nucleotide triphosphate hydrolases"/>
    <property type="match status" value="1"/>
</dbReference>
<keyword evidence="8" id="KW-1185">Reference proteome</keyword>